<sequence>MEFSEWDILNDSKTETSECGENTSFFEIRFLKTDNENS</sequence>
<reference evidence="1 2" key="1">
    <citation type="submission" date="2013-01" db="EMBL/GenBank/DDBJ databases">
        <authorList>
            <person name="Harkins D.M."/>
            <person name="Durkin A.S."/>
            <person name="Brinkac L.M."/>
            <person name="Haft D.H."/>
            <person name="Selengut J.D."/>
            <person name="Sanka R."/>
            <person name="DePew J."/>
            <person name="Purushe J."/>
            <person name="Picardeau M."/>
            <person name="Werts C."/>
            <person name="Goarant C."/>
            <person name="Vinetz J.M."/>
            <person name="Sutton G.G."/>
            <person name="Nierman W.C."/>
            <person name="Fouts D.E."/>
        </authorList>
    </citation>
    <scope>NUCLEOTIDE SEQUENCE [LARGE SCALE GENOMIC DNA]</scope>
    <source>
        <strain evidence="1 2">200701203</strain>
    </source>
</reference>
<dbReference type="AlphaFoldDB" id="M3H4V3"/>
<dbReference type="Proteomes" id="UP000011783">
    <property type="component" value="Unassembled WGS sequence"/>
</dbReference>
<comment type="caution">
    <text evidence="1">The sequence shown here is derived from an EMBL/GenBank/DDBJ whole genome shotgun (WGS) entry which is preliminary data.</text>
</comment>
<gene>
    <name evidence="1" type="ORF">LEP1GSC123_2690</name>
</gene>
<evidence type="ECO:0000313" key="2">
    <source>
        <dbReference type="Proteomes" id="UP000011783"/>
    </source>
</evidence>
<name>M3H4V3_LEPBO</name>
<dbReference type="EMBL" id="AKWO02000004">
    <property type="protein sequence ID" value="EMG02109.1"/>
    <property type="molecule type" value="Genomic_DNA"/>
</dbReference>
<dbReference type="BioCyc" id="LBOR1193007:G11KN-3575-MONOMER"/>
<organism evidence="1 2">
    <name type="scientific">Leptospira borgpetersenii str. 200701203</name>
    <dbReference type="NCBI Taxonomy" id="1193007"/>
    <lineage>
        <taxon>Bacteria</taxon>
        <taxon>Pseudomonadati</taxon>
        <taxon>Spirochaetota</taxon>
        <taxon>Spirochaetia</taxon>
        <taxon>Leptospirales</taxon>
        <taxon>Leptospiraceae</taxon>
        <taxon>Leptospira</taxon>
    </lineage>
</organism>
<evidence type="ECO:0000313" key="1">
    <source>
        <dbReference type="EMBL" id="EMG02109.1"/>
    </source>
</evidence>
<proteinExistence type="predicted"/>
<accession>M3H4V3</accession>
<protein>
    <submittedName>
        <fullName evidence="1">Uncharacterized protein</fullName>
    </submittedName>
</protein>